<sequence length="151" mass="16620">MIEFLFLLSFVFSTLQPEPVATMQPAPVVEVPIPPLVDDYYITQMWHGDPVGIDASTGICGSDIVSVLSGTIKYINRDPNHRSGLGKFILLSHSENRESLYSHFSEIVVEYGTEIKQGQVLGYIGNTGKSTACHIHHSAIGYRNSLLRGTI</sequence>
<name>A0A845D9J6_9BACT</name>
<evidence type="ECO:0000259" key="1">
    <source>
        <dbReference type="Pfam" id="PF01551"/>
    </source>
</evidence>
<accession>A0A845D9J6</accession>
<gene>
    <name evidence="2" type="ORF">F4X82_00860</name>
</gene>
<dbReference type="CDD" id="cd12797">
    <property type="entry name" value="M23_peptidase"/>
    <property type="match status" value="1"/>
</dbReference>
<reference evidence="2 3" key="1">
    <citation type="submission" date="2019-09" db="EMBL/GenBank/DDBJ databases">
        <title>Characterisation of the sponge microbiome using genome-centric metagenomics.</title>
        <authorList>
            <person name="Engelberts J.P."/>
            <person name="Robbins S.J."/>
            <person name="De Goeij J.M."/>
            <person name="Aranda M."/>
            <person name="Bell S.C."/>
            <person name="Webster N.S."/>
        </authorList>
    </citation>
    <scope>NUCLEOTIDE SEQUENCE [LARGE SCALE GENOMIC DNA]</scope>
    <source>
        <strain evidence="2">SB0662_bin_43</strain>
    </source>
</reference>
<dbReference type="PANTHER" id="PTHR21666">
    <property type="entry name" value="PEPTIDASE-RELATED"/>
    <property type="match status" value="1"/>
</dbReference>
<dbReference type="InterPro" id="IPR050570">
    <property type="entry name" value="Cell_wall_metabolism_enzyme"/>
</dbReference>
<dbReference type="GO" id="GO:0004222">
    <property type="term" value="F:metalloendopeptidase activity"/>
    <property type="evidence" value="ECO:0007669"/>
    <property type="project" value="TreeGrafter"/>
</dbReference>
<dbReference type="SUPFAM" id="SSF51261">
    <property type="entry name" value="Duplicated hybrid motif"/>
    <property type="match status" value="1"/>
</dbReference>
<dbReference type="InterPro" id="IPR016047">
    <property type="entry name" value="M23ase_b-sheet_dom"/>
</dbReference>
<dbReference type="PANTHER" id="PTHR21666:SF270">
    <property type="entry name" value="MUREIN HYDROLASE ACTIVATOR ENVC"/>
    <property type="match status" value="1"/>
</dbReference>
<evidence type="ECO:0000313" key="3">
    <source>
        <dbReference type="Proteomes" id="UP000449092"/>
    </source>
</evidence>
<dbReference type="InterPro" id="IPR011055">
    <property type="entry name" value="Dup_hybrid_motif"/>
</dbReference>
<dbReference type="EMBL" id="VXOY01000009">
    <property type="protein sequence ID" value="MYE38055.1"/>
    <property type="molecule type" value="Genomic_DNA"/>
</dbReference>
<protein>
    <submittedName>
        <fullName evidence="2">M23 family metallopeptidase</fullName>
    </submittedName>
</protein>
<dbReference type="Pfam" id="PF01551">
    <property type="entry name" value="Peptidase_M23"/>
    <property type="match status" value="1"/>
</dbReference>
<feature type="domain" description="M23ase beta-sheet core" evidence="1">
    <location>
        <begin position="52"/>
        <end position="138"/>
    </location>
</feature>
<dbReference type="Gene3D" id="2.70.70.10">
    <property type="entry name" value="Glucose Permease (Domain IIA)"/>
    <property type="match status" value="1"/>
</dbReference>
<dbReference type="Proteomes" id="UP000449092">
    <property type="component" value="Unassembled WGS sequence"/>
</dbReference>
<proteinExistence type="predicted"/>
<evidence type="ECO:0000313" key="2">
    <source>
        <dbReference type="EMBL" id="MYE38055.1"/>
    </source>
</evidence>
<comment type="caution">
    <text evidence="2">The sequence shown here is derived from an EMBL/GenBank/DDBJ whole genome shotgun (WGS) entry which is preliminary data.</text>
</comment>
<dbReference type="AlphaFoldDB" id="A0A845D9J6"/>
<organism evidence="2 3">
    <name type="scientific">Candidatus Spechtbacteria bacterium SB0662_bin_43</name>
    <dbReference type="NCBI Taxonomy" id="2604897"/>
    <lineage>
        <taxon>Bacteria</taxon>
        <taxon>Candidatus Spechtiibacteriota</taxon>
    </lineage>
</organism>